<dbReference type="Pfam" id="PF16745">
    <property type="entry name" value="RsgA_N"/>
    <property type="match status" value="1"/>
</dbReference>
<evidence type="ECO:0000313" key="14">
    <source>
        <dbReference type="Proteomes" id="UP000269544"/>
    </source>
</evidence>
<protein>
    <recommendedName>
        <fullName evidence="10">Small ribosomal subunit biogenesis GTPase RsgA</fullName>
        <ecNumber evidence="10">3.6.1.-</ecNumber>
    </recommendedName>
</protein>
<reference evidence="13 14" key="1">
    <citation type="submission" date="2018-12" db="EMBL/GenBank/DDBJ databases">
        <authorList>
            <consortium name="Pathogen Informatics"/>
        </authorList>
    </citation>
    <scope>NUCLEOTIDE SEQUENCE [LARGE SCALE GENOMIC DNA]</scope>
    <source>
        <strain evidence="13 14">NCTC13079</strain>
    </source>
</reference>
<feature type="binding site" evidence="10">
    <location>
        <begin position="115"/>
        <end position="118"/>
    </location>
    <ligand>
        <name>GTP</name>
        <dbReference type="ChEBI" id="CHEBI:37565"/>
    </ligand>
</feature>
<dbReference type="Proteomes" id="UP000269544">
    <property type="component" value="Chromosome"/>
</dbReference>
<name>A0A448V1A2_9FIRM</name>
<evidence type="ECO:0000313" key="13">
    <source>
        <dbReference type="EMBL" id="VEJ35601.1"/>
    </source>
</evidence>
<dbReference type="HAMAP" id="MF_01820">
    <property type="entry name" value="GTPase_RsgA"/>
    <property type="match status" value="1"/>
</dbReference>
<keyword evidence="9 10" id="KW-0342">GTP-binding</keyword>
<keyword evidence="4 10" id="KW-0699">rRNA-binding</keyword>
<comment type="cofactor">
    <cofactor evidence="10">
        <name>Zn(2+)</name>
        <dbReference type="ChEBI" id="CHEBI:29105"/>
    </cofactor>
    <text evidence="10">Binds 1 zinc ion per subunit.</text>
</comment>
<dbReference type="GO" id="GO:0042274">
    <property type="term" value="P:ribosomal small subunit biogenesis"/>
    <property type="evidence" value="ECO:0007669"/>
    <property type="project" value="UniProtKB-UniRule"/>
</dbReference>
<feature type="binding site" evidence="10">
    <location>
        <position position="251"/>
    </location>
    <ligand>
        <name>Zn(2+)</name>
        <dbReference type="ChEBI" id="CHEBI:29105"/>
    </ligand>
</feature>
<dbReference type="Gene3D" id="1.10.40.50">
    <property type="entry name" value="Probable gtpase engc, domain 3"/>
    <property type="match status" value="1"/>
</dbReference>
<dbReference type="KEGG" id="piv:NCTC13079_00775"/>
<gene>
    <name evidence="10 13" type="primary">rsgA</name>
    <name evidence="13" type="ORF">NCTC13079_00775</name>
</gene>
<comment type="function">
    <text evidence="10">One of several proteins that assist in the late maturation steps of the functional core of the 30S ribosomal subunit. Helps release RbfA from mature subunits. May play a role in the assembly of ribosomal proteins into the subunit. Circularly permuted GTPase that catalyzes slow GTP hydrolysis, GTPase activity is stimulated by the 30S ribosomal subunit.</text>
</comment>
<dbReference type="AlphaFoldDB" id="A0A448V1A2"/>
<dbReference type="CDD" id="cd04466">
    <property type="entry name" value="S1_YloQ_GTPase"/>
    <property type="match status" value="1"/>
</dbReference>
<dbReference type="Pfam" id="PF03193">
    <property type="entry name" value="RsgA_GTPase"/>
    <property type="match status" value="1"/>
</dbReference>
<dbReference type="GO" id="GO:0005525">
    <property type="term" value="F:GTP binding"/>
    <property type="evidence" value="ECO:0007669"/>
    <property type="project" value="UniProtKB-UniRule"/>
</dbReference>
<dbReference type="NCBIfam" id="TIGR00157">
    <property type="entry name" value="ribosome small subunit-dependent GTPase A"/>
    <property type="match status" value="1"/>
</dbReference>
<feature type="binding site" evidence="10">
    <location>
        <position position="259"/>
    </location>
    <ligand>
        <name>Zn(2+)</name>
        <dbReference type="ChEBI" id="CHEBI:29105"/>
    </ligand>
</feature>
<comment type="similarity">
    <text evidence="10">Belongs to the TRAFAC class YlqF/YawG GTPase family. RsgA subfamily.</text>
</comment>
<dbReference type="InterPro" id="IPR031944">
    <property type="entry name" value="RsgA_N"/>
</dbReference>
<sequence>MTMRGRITKLLGGFYYVYAEDHNTYETRARGIFRHRNMKPVVGDFVTLTLDEGDRLNSVEEILPRKNVVLRPPVANVDQMLVFIPVASPKYNLYLVDKLIAYYEYKEIEIYPVVSKFDLDPEEARRVAAIYEQSGYRVFLLSEDAEASVQALESVLHHKTTALSGVSGAGKSTFLNRTLGLDLETSAVSDKNSRGRHTTRHTEIFAGEEGMYLFDTPGFSSIELSEIPSEELADAFREFRDVMGQCKFQNCVHINEPGCAVKAAVEAKKIPESRYENYVKIYEELSEKENTKWR</sequence>
<evidence type="ECO:0000256" key="9">
    <source>
        <dbReference type="ARBA" id="ARBA00023134"/>
    </source>
</evidence>
<evidence type="ECO:0000256" key="5">
    <source>
        <dbReference type="ARBA" id="ARBA00022741"/>
    </source>
</evidence>
<dbReference type="PANTHER" id="PTHR32120">
    <property type="entry name" value="SMALL RIBOSOMAL SUBUNIT BIOGENESIS GTPASE RSGA"/>
    <property type="match status" value="1"/>
</dbReference>
<dbReference type="GO" id="GO:0003924">
    <property type="term" value="F:GTPase activity"/>
    <property type="evidence" value="ECO:0007669"/>
    <property type="project" value="UniProtKB-UniRule"/>
</dbReference>
<dbReference type="CDD" id="cd01854">
    <property type="entry name" value="YjeQ_EngC"/>
    <property type="match status" value="1"/>
</dbReference>
<dbReference type="InterPro" id="IPR004881">
    <property type="entry name" value="Ribosome_biogen_GTPase_RsgA"/>
</dbReference>
<keyword evidence="7 10" id="KW-0862">Zinc</keyword>
<dbReference type="PROSITE" id="PS50936">
    <property type="entry name" value="ENGC_GTPASE"/>
    <property type="match status" value="1"/>
</dbReference>
<dbReference type="EMBL" id="LR134523">
    <property type="protein sequence ID" value="VEJ35601.1"/>
    <property type="molecule type" value="Genomic_DNA"/>
</dbReference>
<evidence type="ECO:0000256" key="10">
    <source>
        <dbReference type="HAMAP-Rule" id="MF_01820"/>
    </source>
</evidence>
<feature type="domain" description="EngC GTPase" evidence="11">
    <location>
        <begin position="75"/>
        <end position="220"/>
    </location>
</feature>
<evidence type="ECO:0000256" key="8">
    <source>
        <dbReference type="ARBA" id="ARBA00022884"/>
    </source>
</evidence>
<keyword evidence="6 10" id="KW-0378">Hydrolase</keyword>
<dbReference type="SUPFAM" id="SSF50249">
    <property type="entry name" value="Nucleic acid-binding proteins"/>
    <property type="match status" value="1"/>
</dbReference>
<dbReference type="InterPro" id="IPR010914">
    <property type="entry name" value="RsgA_GTPase_dom"/>
</dbReference>
<feature type="binding site" evidence="10">
    <location>
        <begin position="165"/>
        <end position="173"/>
    </location>
    <ligand>
        <name>GTP</name>
        <dbReference type="ChEBI" id="CHEBI:37565"/>
    </ligand>
</feature>
<dbReference type="Gene3D" id="3.40.50.300">
    <property type="entry name" value="P-loop containing nucleotide triphosphate hydrolases"/>
    <property type="match status" value="1"/>
</dbReference>
<dbReference type="GO" id="GO:0005737">
    <property type="term" value="C:cytoplasm"/>
    <property type="evidence" value="ECO:0007669"/>
    <property type="project" value="UniProtKB-SubCell"/>
</dbReference>
<feature type="binding site" evidence="10">
    <location>
        <position position="246"/>
    </location>
    <ligand>
        <name>Zn(2+)</name>
        <dbReference type="ChEBI" id="CHEBI:29105"/>
    </ligand>
</feature>
<dbReference type="PROSITE" id="PS51721">
    <property type="entry name" value="G_CP"/>
    <property type="match status" value="1"/>
</dbReference>
<keyword evidence="8 10" id="KW-0694">RNA-binding</keyword>
<keyword evidence="1 10" id="KW-0963">Cytoplasm</keyword>
<evidence type="ECO:0000259" key="11">
    <source>
        <dbReference type="PROSITE" id="PS50936"/>
    </source>
</evidence>
<feature type="binding site" evidence="10">
    <location>
        <position position="253"/>
    </location>
    <ligand>
        <name>Zn(2+)</name>
        <dbReference type="ChEBI" id="CHEBI:29105"/>
    </ligand>
</feature>
<keyword evidence="2 10" id="KW-0690">Ribosome biogenesis</keyword>
<feature type="domain" description="CP-type G" evidence="12">
    <location>
        <begin position="66"/>
        <end position="222"/>
    </location>
</feature>
<dbReference type="InterPro" id="IPR012340">
    <property type="entry name" value="NA-bd_OB-fold"/>
</dbReference>
<keyword evidence="5 10" id="KW-0547">Nucleotide-binding</keyword>
<dbReference type="Gene3D" id="2.40.50.140">
    <property type="entry name" value="Nucleic acid-binding proteins"/>
    <property type="match status" value="1"/>
</dbReference>
<dbReference type="EC" id="3.6.1.-" evidence="10"/>
<evidence type="ECO:0000256" key="1">
    <source>
        <dbReference type="ARBA" id="ARBA00022490"/>
    </source>
</evidence>
<evidence type="ECO:0000256" key="6">
    <source>
        <dbReference type="ARBA" id="ARBA00022801"/>
    </source>
</evidence>
<dbReference type="SUPFAM" id="SSF52540">
    <property type="entry name" value="P-loop containing nucleoside triphosphate hydrolases"/>
    <property type="match status" value="1"/>
</dbReference>
<keyword evidence="3 10" id="KW-0479">Metal-binding</keyword>
<dbReference type="InterPro" id="IPR030378">
    <property type="entry name" value="G_CP_dom"/>
</dbReference>
<evidence type="ECO:0000256" key="2">
    <source>
        <dbReference type="ARBA" id="ARBA00022517"/>
    </source>
</evidence>
<dbReference type="GO" id="GO:0046872">
    <property type="term" value="F:metal ion binding"/>
    <property type="evidence" value="ECO:0007669"/>
    <property type="project" value="UniProtKB-KW"/>
</dbReference>
<accession>A0A448V1A2</accession>
<evidence type="ECO:0000256" key="4">
    <source>
        <dbReference type="ARBA" id="ARBA00022730"/>
    </source>
</evidence>
<proteinExistence type="inferred from homology"/>
<dbReference type="PANTHER" id="PTHR32120:SF11">
    <property type="entry name" value="SMALL RIBOSOMAL SUBUNIT BIOGENESIS GTPASE RSGA 1, MITOCHONDRIAL-RELATED"/>
    <property type="match status" value="1"/>
</dbReference>
<evidence type="ECO:0000256" key="3">
    <source>
        <dbReference type="ARBA" id="ARBA00022723"/>
    </source>
</evidence>
<evidence type="ECO:0000259" key="12">
    <source>
        <dbReference type="PROSITE" id="PS51721"/>
    </source>
</evidence>
<dbReference type="InterPro" id="IPR027417">
    <property type="entry name" value="P-loop_NTPase"/>
</dbReference>
<organism evidence="13 14">
    <name type="scientific">Aedoeadaptatus ivorii</name>
    <dbReference type="NCBI Taxonomy" id="54006"/>
    <lineage>
        <taxon>Bacteria</taxon>
        <taxon>Bacillati</taxon>
        <taxon>Bacillota</taxon>
        <taxon>Tissierellia</taxon>
        <taxon>Tissierellales</taxon>
        <taxon>Peptoniphilaceae</taxon>
        <taxon>Aedoeadaptatus</taxon>
    </lineage>
</organism>
<keyword evidence="14" id="KW-1185">Reference proteome</keyword>
<comment type="subcellular location">
    <subcellularLocation>
        <location evidence="10">Cytoplasm</location>
    </subcellularLocation>
</comment>
<dbReference type="GO" id="GO:0019843">
    <property type="term" value="F:rRNA binding"/>
    <property type="evidence" value="ECO:0007669"/>
    <property type="project" value="UniProtKB-KW"/>
</dbReference>
<comment type="subunit">
    <text evidence="10">Monomer. Associates with 30S ribosomal subunit, binds 16S rRNA.</text>
</comment>
<evidence type="ECO:0000256" key="7">
    <source>
        <dbReference type="ARBA" id="ARBA00022833"/>
    </source>
</evidence>